<name>A0A8E2I6R2_9BACI</name>
<dbReference type="InterPro" id="IPR014710">
    <property type="entry name" value="RmlC-like_jellyroll"/>
</dbReference>
<dbReference type="RefSeq" id="WP_139358183.1">
    <property type="nucleotide sequence ID" value="NZ_MTLA01000230.1"/>
</dbReference>
<keyword evidence="2" id="KW-1185">Reference proteome</keyword>
<accession>A0A8E2I6R2</accession>
<dbReference type="GO" id="GO:0003677">
    <property type="term" value="F:DNA binding"/>
    <property type="evidence" value="ECO:0007669"/>
    <property type="project" value="UniProtKB-KW"/>
</dbReference>
<dbReference type="EMBL" id="MTLA01000230">
    <property type="protein sequence ID" value="OOP67098.1"/>
    <property type="molecule type" value="Genomic_DNA"/>
</dbReference>
<evidence type="ECO:0000313" key="2">
    <source>
        <dbReference type="Proteomes" id="UP000189761"/>
    </source>
</evidence>
<evidence type="ECO:0000313" key="1">
    <source>
        <dbReference type="EMBL" id="OOP67098.1"/>
    </source>
</evidence>
<reference evidence="1 2" key="1">
    <citation type="submission" date="2017-01" db="EMBL/GenBank/DDBJ databases">
        <title>Draft genome sequence of Bacillus oleronius.</title>
        <authorList>
            <person name="Allam M."/>
        </authorList>
    </citation>
    <scope>NUCLEOTIDE SEQUENCE [LARGE SCALE GENOMIC DNA]</scope>
    <source>
        <strain evidence="1 2">DSM 9356</strain>
    </source>
</reference>
<comment type="caution">
    <text evidence="1">The sequence shown here is derived from an EMBL/GenBank/DDBJ whole genome shotgun (WGS) entry which is preliminary data.</text>
</comment>
<gene>
    <name evidence="1" type="ORF">BWZ43_17495</name>
</gene>
<dbReference type="AlphaFoldDB" id="A0A8E2I6R2"/>
<dbReference type="InterPro" id="IPR011051">
    <property type="entry name" value="RmlC_Cupin_sf"/>
</dbReference>
<keyword evidence="1" id="KW-0238">DNA-binding</keyword>
<dbReference type="SUPFAM" id="SSF51182">
    <property type="entry name" value="RmlC-like cupins"/>
    <property type="match status" value="1"/>
</dbReference>
<protein>
    <submittedName>
        <fullName evidence="1">DNA-binding protein</fullName>
    </submittedName>
</protein>
<sequence>IYTIKTGDSIRFKADRAHTYQNTGDSITRLSMTIYYPS</sequence>
<dbReference type="Gene3D" id="2.60.120.10">
    <property type="entry name" value="Jelly Rolls"/>
    <property type="match status" value="1"/>
</dbReference>
<dbReference type="CDD" id="cd02209">
    <property type="entry name" value="cupin_XRE_C"/>
    <property type="match status" value="1"/>
</dbReference>
<organism evidence="1 2">
    <name type="scientific">Heyndrickxia oleronia</name>
    <dbReference type="NCBI Taxonomy" id="38875"/>
    <lineage>
        <taxon>Bacteria</taxon>
        <taxon>Bacillati</taxon>
        <taxon>Bacillota</taxon>
        <taxon>Bacilli</taxon>
        <taxon>Bacillales</taxon>
        <taxon>Bacillaceae</taxon>
        <taxon>Heyndrickxia</taxon>
    </lineage>
</organism>
<feature type="non-terminal residue" evidence="1">
    <location>
        <position position="1"/>
    </location>
</feature>
<dbReference type="Proteomes" id="UP000189761">
    <property type="component" value="Unassembled WGS sequence"/>
</dbReference>
<proteinExistence type="predicted"/>